<accession>A0A370FLA1</accession>
<feature type="transmembrane region" description="Helical" evidence="1">
    <location>
        <begin position="58"/>
        <end position="76"/>
    </location>
</feature>
<dbReference type="PROSITE" id="PS51257">
    <property type="entry name" value="PROKAR_LIPOPROTEIN"/>
    <property type="match status" value="1"/>
</dbReference>
<comment type="caution">
    <text evidence="2">The sequence shown here is derived from an EMBL/GenBank/DDBJ whole genome shotgun (WGS) entry which is preliminary data.</text>
</comment>
<name>A0A370FLA1_9BURK</name>
<evidence type="ECO:0000313" key="2">
    <source>
        <dbReference type="EMBL" id="RDI26237.1"/>
    </source>
</evidence>
<feature type="transmembrane region" description="Helical" evidence="1">
    <location>
        <begin position="12"/>
        <end position="29"/>
    </location>
</feature>
<keyword evidence="1" id="KW-1133">Transmembrane helix</keyword>
<feature type="transmembrane region" description="Helical" evidence="1">
    <location>
        <begin position="412"/>
        <end position="435"/>
    </location>
</feature>
<proteinExistence type="predicted"/>
<sequence>MLARPAKAHERLAQAGLAITAACTILQIVLGGRAWQVAAALGLAVFIAAAWSRVSRQARLFAGLAVPGALLVWLLAPAPAPVLQAAVGQSTQFAALLAALATLRLPMRRSPLMGRAAASLLAASPGARHGTVLFGSHWLSLMFSFGVVPMMGELLERAGLHVRSSTVARGMLATVIRGLAMTTTWSPMAISFAIVSAAFPMLGVLPFVGAGMLVAAFLLGVETWSERRVVTEPAGPDAAPVPASPSDRRALWLILGMSVLLFLATLSLHAATGWSFMACATLTIPTLSLVWALAQSRSRQREDGHGRHGARAALSHFFEVLTETRSEIFIFSAAIFIGQGVLAVAHAAGLGAGGTGLPGWLLPLLCLVTIPLVAALSVAPTIAVLIWAQVFAGTASALAAPLTHALALTLGWSLAITVSPVSATLLLAGAMTGVPPREIALGWNRGFVLRSGLVAGAVLAGLYALGC</sequence>
<dbReference type="OrthoDB" id="8409957at2"/>
<feature type="transmembrane region" description="Helical" evidence="1">
    <location>
        <begin position="447"/>
        <end position="466"/>
    </location>
</feature>
<gene>
    <name evidence="2" type="ORF">DFR41_103395</name>
</gene>
<organism evidence="2 3">
    <name type="scientific">Pseudacidovorax intermedius</name>
    <dbReference type="NCBI Taxonomy" id="433924"/>
    <lineage>
        <taxon>Bacteria</taxon>
        <taxon>Pseudomonadati</taxon>
        <taxon>Pseudomonadota</taxon>
        <taxon>Betaproteobacteria</taxon>
        <taxon>Burkholderiales</taxon>
        <taxon>Comamonadaceae</taxon>
        <taxon>Pseudacidovorax</taxon>
    </lineage>
</organism>
<keyword evidence="1" id="KW-0472">Membrane</keyword>
<feature type="transmembrane region" description="Helical" evidence="1">
    <location>
        <begin position="137"/>
        <end position="155"/>
    </location>
</feature>
<feature type="transmembrane region" description="Helical" evidence="1">
    <location>
        <begin position="274"/>
        <end position="294"/>
    </location>
</feature>
<feature type="transmembrane region" description="Helical" evidence="1">
    <location>
        <begin position="35"/>
        <end position="51"/>
    </location>
</feature>
<reference evidence="2 3" key="1">
    <citation type="submission" date="2018-07" db="EMBL/GenBank/DDBJ databases">
        <title>Genomic Encyclopedia of Type Strains, Phase IV (KMG-IV): sequencing the most valuable type-strain genomes for metagenomic binning, comparative biology and taxonomic classification.</title>
        <authorList>
            <person name="Goeker M."/>
        </authorList>
    </citation>
    <scope>NUCLEOTIDE SEQUENCE [LARGE SCALE GENOMIC DNA]</scope>
    <source>
        <strain evidence="2 3">DSM 21352</strain>
    </source>
</reference>
<keyword evidence="1" id="KW-0812">Transmembrane</keyword>
<evidence type="ECO:0000313" key="3">
    <source>
        <dbReference type="Proteomes" id="UP000255265"/>
    </source>
</evidence>
<feature type="transmembrane region" description="Helical" evidence="1">
    <location>
        <begin position="167"/>
        <end position="186"/>
    </location>
</feature>
<evidence type="ECO:0000256" key="1">
    <source>
        <dbReference type="SAM" id="Phobius"/>
    </source>
</evidence>
<feature type="transmembrane region" description="Helical" evidence="1">
    <location>
        <begin position="328"/>
        <end position="348"/>
    </location>
</feature>
<keyword evidence="3" id="KW-1185">Reference proteome</keyword>
<feature type="transmembrane region" description="Helical" evidence="1">
    <location>
        <begin position="250"/>
        <end position="268"/>
    </location>
</feature>
<evidence type="ECO:0008006" key="4">
    <source>
        <dbReference type="Google" id="ProtNLM"/>
    </source>
</evidence>
<feature type="transmembrane region" description="Helical" evidence="1">
    <location>
        <begin position="192"/>
        <end position="219"/>
    </location>
</feature>
<protein>
    <recommendedName>
        <fullName evidence="4">H+/citrate symporter</fullName>
    </recommendedName>
</protein>
<feature type="transmembrane region" description="Helical" evidence="1">
    <location>
        <begin position="386"/>
        <end position="406"/>
    </location>
</feature>
<dbReference type="EMBL" id="QQAV01000003">
    <property type="protein sequence ID" value="RDI26237.1"/>
    <property type="molecule type" value="Genomic_DNA"/>
</dbReference>
<feature type="transmembrane region" description="Helical" evidence="1">
    <location>
        <begin position="360"/>
        <end position="379"/>
    </location>
</feature>
<dbReference type="AlphaFoldDB" id="A0A370FLA1"/>
<dbReference type="RefSeq" id="WP_114802791.1">
    <property type="nucleotide sequence ID" value="NZ_QQAV01000003.1"/>
</dbReference>
<dbReference type="Proteomes" id="UP000255265">
    <property type="component" value="Unassembled WGS sequence"/>
</dbReference>